<comment type="caution">
    <text evidence="3">The sequence shown here is derived from an EMBL/GenBank/DDBJ whole genome shotgun (WGS) entry which is preliminary data.</text>
</comment>
<dbReference type="EMBL" id="SJPP01000001">
    <property type="protein sequence ID" value="TWU13078.1"/>
    <property type="molecule type" value="Genomic_DNA"/>
</dbReference>
<dbReference type="RefSeq" id="WP_231963013.1">
    <property type="nucleotide sequence ID" value="NZ_SJPP01000001.1"/>
</dbReference>
<proteinExistence type="predicted"/>
<evidence type="ECO:0000313" key="3">
    <source>
        <dbReference type="EMBL" id="TWU13078.1"/>
    </source>
</evidence>
<dbReference type="Proteomes" id="UP000320735">
    <property type="component" value="Unassembled WGS sequence"/>
</dbReference>
<evidence type="ECO:0000313" key="4">
    <source>
        <dbReference type="Proteomes" id="UP000320735"/>
    </source>
</evidence>
<keyword evidence="1" id="KW-0732">Signal</keyword>
<sequence length="794" mass="88720" precursor="true">MRCGIARHLLIVICTLAILASSHRNARAEITAQKVHHSIDSGVKFLLRRQNDNGSWASGGNWDVGVTSLTALALFNAKVPADHPQMARALRFLREPRNKPNRTYEVALMIMALAAAKDGKRDAALIGELVEMLEDSQIRRGEGRGGWSYGTAPGGRLNMAGGDNSNSQYAVLGLRDAQEYGVEVSTATWERIRAHWLGAQNVDGGWGYTVSSGSSTGSMTVAGIASMVIVHSMLSDDANEIDEDGRPICCGTPEEDPYLKALERGVEWLTRNFAVGMNPKAHTWQLYYLYGLERAGRLSARRFFGQHDWYREGAEYLVARQATIAGSWKGSGHMEDEIISTSFALLFLSKGLAPVLVNKLKYGPRENNGRLTEEDWDNHHNDVNNLTKHISGLEKWPKLLTWQQVDSRAATVADLHQAPVVFISGRYGYDFTQAERGKLKEYVSGGGTIFVESCCDGEDFDRSFRELIRKMYPDGEAELVRLGPDHEVYRSEYRLDSESVELWGVELGCRTVIIYSPDDLSCLWDKWRLRIPEKRAPALTSMVLRAMKVGVNVIAYATGRELMEKLDDNRLAAEEGAQVKVTRGLLQVAKVRHAGSWNTAPTALRNMLFALNDKLGMVASTTERDLVAVDDNIFKYPILYMHGRHRFEFSRQEQENLRKYLDQGGFLFADACCGAPQFDKSFRELMEQIYPDAPLKRLPMDHEIFTSQLGGFDIRKVQRRAPESGSTKVTLKSNVFEVEPLLEGIEIDGRIAVIYSKFDISCALERQSSVACAGYVHEDAVKIALNVVLYSIAQ</sequence>
<dbReference type="InterPro" id="IPR025297">
    <property type="entry name" value="DUF4159"/>
</dbReference>
<dbReference type="Gene3D" id="3.40.50.12140">
    <property type="entry name" value="Domain of unknown function DUF4159"/>
    <property type="match status" value="2"/>
</dbReference>
<protein>
    <recommendedName>
        <fullName evidence="2">DUF4159 domain-containing protein</fullName>
    </recommendedName>
</protein>
<dbReference type="SUPFAM" id="SSF48239">
    <property type="entry name" value="Terpenoid cyclases/Protein prenyltransferases"/>
    <property type="match status" value="1"/>
</dbReference>
<gene>
    <name evidence="3" type="ORF">CA54_19040</name>
</gene>
<keyword evidence="4" id="KW-1185">Reference proteome</keyword>
<organism evidence="3 4">
    <name type="scientific">Symmachiella macrocystis</name>
    <dbReference type="NCBI Taxonomy" id="2527985"/>
    <lineage>
        <taxon>Bacteria</taxon>
        <taxon>Pseudomonadati</taxon>
        <taxon>Planctomycetota</taxon>
        <taxon>Planctomycetia</taxon>
        <taxon>Planctomycetales</taxon>
        <taxon>Planctomycetaceae</taxon>
        <taxon>Symmachiella</taxon>
    </lineage>
</organism>
<dbReference type="InterPro" id="IPR008930">
    <property type="entry name" value="Terpenoid_cyclase/PrenylTrfase"/>
</dbReference>
<feature type="chain" id="PRO_5022827504" description="DUF4159 domain-containing protein" evidence="1">
    <location>
        <begin position="27"/>
        <end position="794"/>
    </location>
</feature>
<dbReference type="Pfam" id="PF13709">
    <property type="entry name" value="DUF4159"/>
    <property type="match status" value="2"/>
</dbReference>
<feature type="signal peptide" evidence="1">
    <location>
        <begin position="1"/>
        <end position="26"/>
    </location>
</feature>
<dbReference type="AlphaFoldDB" id="A0A5C6BLZ8"/>
<reference evidence="3 4" key="1">
    <citation type="submission" date="2019-02" db="EMBL/GenBank/DDBJ databases">
        <title>Deep-cultivation of Planctomycetes and their phenomic and genomic characterization uncovers novel biology.</title>
        <authorList>
            <person name="Wiegand S."/>
            <person name="Jogler M."/>
            <person name="Boedeker C."/>
            <person name="Pinto D."/>
            <person name="Vollmers J."/>
            <person name="Rivas-Marin E."/>
            <person name="Kohn T."/>
            <person name="Peeters S.H."/>
            <person name="Heuer A."/>
            <person name="Rast P."/>
            <person name="Oberbeckmann S."/>
            <person name="Bunk B."/>
            <person name="Jeske O."/>
            <person name="Meyerdierks A."/>
            <person name="Storesund J.E."/>
            <person name="Kallscheuer N."/>
            <person name="Luecker S."/>
            <person name="Lage O.M."/>
            <person name="Pohl T."/>
            <person name="Merkel B.J."/>
            <person name="Hornburger P."/>
            <person name="Mueller R.-W."/>
            <person name="Bruemmer F."/>
            <person name="Labrenz M."/>
            <person name="Spormann A.M."/>
            <person name="Op Den Camp H."/>
            <person name="Overmann J."/>
            <person name="Amann R."/>
            <person name="Jetten M.S.M."/>
            <person name="Mascher T."/>
            <person name="Medema M.H."/>
            <person name="Devos D.P."/>
            <person name="Kaster A.-K."/>
            <person name="Ovreas L."/>
            <person name="Rohde M."/>
            <person name="Galperin M.Y."/>
            <person name="Jogler C."/>
        </authorList>
    </citation>
    <scope>NUCLEOTIDE SEQUENCE [LARGE SCALE GENOMIC DNA]</scope>
    <source>
        <strain evidence="3 4">CA54</strain>
    </source>
</reference>
<feature type="domain" description="DUF4159" evidence="2">
    <location>
        <begin position="588"/>
        <end position="791"/>
    </location>
</feature>
<name>A0A5C6BLZ8_9PLAN</name>
<feature type="domain" description="DUF4159" evidence="2">
    <location>
        <begin position="363"/>
        <end position="557"/>
    </location>
</feature>
<dbReference type="CDD" id="cd00688">
    <property type="entry name" value="ISOPREN_C2_like"/>
    <property type="match status" value="1"/>
</dbReference>
<evidence type="ECO:0000259" key="2">
    <source>
        <dbReference type="Pfam" id="PF13709"/>
    </source>
</evidence>
<accession>A0A5C6BLZ8</accession>
<evidence type="ECO:0000256" key="1">
    <source>
        <dbReference type="SAM" id="SignalP"/>
    </source>
</evidence>
<dbReference type="Gene3D" id="1.50.10.20">
    <property type="match status" value="2"/>
</dbReference>